<keyword evidence="2" id="KW-0802">TPR repeat</keyword>
<evidence type="ECO:0000256" key="2">
    <source>
        <dbReference type="ARBA" id="ARBA00022803"/>
    </source>
</evidence>
<dbReference type="EMBL" id="LGGP01000219">
    <property type="protein sequence ID" value="KUK80004.1"/>
    <property type="molecule type" value="Genomic_DNA"/>
</dbReference>
<sequence>MAKANNLPVKLPVLAEDLEKIADRDRIELDIIIRGLEAQCKIERDDYYESYLLYYYFEAFKRALNSGAIGESKEYLDKAGKIKKDYRYHFYRGLMFREEARTELAEIELRRSIEMNDEFYIGYFELGRLLQSQEEFDDAIASYLKSIEVSGGQFALPFVAVIDCFISKGEYNEALEIAGKIGKGFPLYSDILLRKGVILNEVQKFALAEETFTESIGSNEDWRSFYNRSFSKARQGKLYEAYEDLKTAYAISGNPDVLYELAINEKNMGMLEDSLSHCRSYYNNTADQKALMFESRVLDMMGEYDVALELLDDTYLELKTLLLLHKYLSEGVIERELVFENTLNESYYRYLRGRFLSKDFSTCNLIESGKINVESLTGLLSELDNAEVTKRISAFSEGTIPKEIREITLAEMGFFTELISLLEAYPSQQEYLSYLMAFLISGSGKTTGMKKKRTRTPKK</sequence>
<gene>
    <name evidence="3" type="ORF">XD94_1227</name>
</gene>
<dbReference type="InterPro" id="IPR011990">
    <property type="entry name" value="TPR-like_helical_dom_sf"/>
</dbReference>
<proteinExistence type="predicted"/>
<name>A0A117M236_9BACT</name>
<reference evidence="4" key="1">
    <citation type="journal article" date="2015" name="MBio">
        <title>Genome-Resolved Metagenomic Analysis Reveals Roles for Candidate Phyla and Other Microbial Community Members in Biogeochemical Transformations in Oil Reservoirs.</title>
        <authorList>
            <person name="Hu P."/>
            <person name="Tom L."/>
            <person name="Singh A."/>
            <person name="Thomas B.C."/>
            <person name="Baker B.J."/>
            <person name="Piceno Y.M."/>
            <person name="Andersen G.L."/>
            <person name="Banfield J.F."/>
        </authorList>
    </citation>
    <scope>NUCLEOTIDE SEQUENCE [LARGE SCALE GENOMIC DNA]</scope>
</reference>
<dbReference type="SUPFAM" id="SSF48452">
    <property type="entry name" value="TPR-like"/>
    <property type="match status" value="2"/>
</dbReference>
<dbReference type="PANTHER" id="PTHR44858:SF1">
    <property type="entry name" value="UDP-N-ACETYLGLUCOSAMINE--PEPTIDE N-ACETYLGLUCOSAMINYLTRANSFERASE SPINDLY-RELATED"/>
    <property type="match status" value="1"/>
</dbReference>
<evidence type="ECO:0000313" key="3">
    <source>
        <dbReference type="EMBL" id="KUK80004.1"/>
    </source>
</evidence>
<comment type="caution">
    <text evidence="3">The sequence shown here is derived from an EMBL/GenBank/DDBJ whole genome shotgun (WGS) entry which is preliminary data.</text>
</comment>
<accession>A0A117M236</accession>
<dbReference type="InterPro" id="IPR050498">
    <property type="entry name" value="Ycf3"/>
</dbReference>
<evidence type="ECO:0000313" key="4">
    <source>
        <dbReference type="Proteomes" id="UP000054092"/>
    </source>
</evidence>
<dbReference type="InterPro" id="IPR019734">
    <property type="entry name" value="TPR_rpt"/>
</dbReference>
<dbReference type="PANTHER" id="PTHR44858">
    <property type="entry name" value="TETRATRICOPEPTIDE REPEAT PROTEIN 6"/>
    <property type="match status" value="1"/>
</dbReference>
<dbReference type="PATRIC" id="fig|1184387.3.peg.1672"/>
<dbReference type="Gene3D" id="1.25.40.10">
    <property type="entry name" value="Tetratricopeptide repeat domain"/>
    <property type="match status" value="2"/>
</dbReference>
<dbReference type="SMART" id="SM00028">
    <property type="entry name" value="TPR"/>
    <property type="match status" value="3"/>
</dbReference>
<evidence type="ECO:0000256" key="1">
    <source>
        <dbReference type="ARBA" id="ARBA00022737"/>
    </source>
</evidence>
<organism evidence="3 4">
    <name type="scientific">Mesotoga prima</name>
    <dbReference type="NCBI Taxonomy" id="1184387"/>
    <lineage>
        <taxon>Bacteria</taxon>
        <taxon>Thermotogati</taxon>
        <taxon>Thermotogota</taxon>
        <taxon>Thermotogae</taxon>
        <taxon>Kosmotogales</taxon>
        <taxon>Kosmotogaceae</taxon>
        <taxon>Mesotoga</taxon>
    </lineage>
</organism>
<dbReference type="Pfam" id="PF13181">
    <property type="entry name" value="TPR_8"/>
    <property type="match status" value="1"/>
</dbReference>
<dbReference type="Proteomes" id="UP000054092">
    <property type="component" value="Unassembled WGS sequence"/>
</dbReference>
<keyword evidence="1" id="KW-0677">Repeat</keyword>
<dbReference type="AlphaFoldDB" id="A0A117M236"/>
<protein>
    <submittedName>
        <fullName evidence="3">Uncharacterized protein</fullName>
    </submittedName>
</protein>